<dbReference type="Proteomes" id="UP001164250">
    <property type="component" value="Chromosome 1"/>
</dbReference>
<comment type="caution">
    <text evidence="1">The sequence shown here is derived from an EMBL/GenBank/DDBJ whole genome shotgun (WGS) entry which is preliminary data.</text>
</comment>
<sequence>MINALMYSELIFPYTLNGNKISPPPSIKFFYNTAVAANPLHSTPMMQRHKRKPSMQLQKHHVDDM</sequence>
<name>A0ACC1CCV1_9ROSI</name>
<keyword evidence="2" id="KW-1185">Reference proteome</keyword>
<accession>A0ACC1CCV1</accession>
<protein>
    <submittedName>
        <fullName evidence="1">Uncharacterized protein</fullName>
    </submittedName>
</protein>
<proteinExistence type="predicted"/>
<organism evidence="1 2">
    <name type="scientific">Pistacia atlantica</name>
    <dbReference type="NCBI Taxonomy" id="434234"/>
    <lineage>
        <taxon>Eukaryota</taxon>
        <taxon>Viridiplantae</taxon>
        <taxon>Streptophyta</taxon>
        <taxon>Embryophyta</taxon>
        <taxon>Tracheophyta</taxon>
        <taxon>Spermatophyta</taxon>
        <taxon>Magnoliopsida</taxon>
        <taxon>eudicotyledons</taxon>
        <taxon>Gunneridae</taxon>
        <taxon>Pentapetalae</taxon>
        <taxon>rosids</taxon>
        <taxon>malvids</taxon>
        <taxon>Sapindales</taxon>
        <taxon>Anacardiaceae</taxon>
        <taxon>Pistacia</taxon>
    </lineage>
</organism>
<gene>
    <name evidence="1" type="ORF">Patl1_00452</name>
</gene>
<evidence type="ECO:0000313" key="1">
    <source>
        <dbReference type="EMBL" id="KAJ0113482.1"/>
    </source>
</evidence>
<dbReference type="EMBL" id="CM047897">
    <property type="protein sequence ID" value="KAJ0113482.1"/>
    <property type="molecule type" value="Genomic_DNA"/>
</dbReference>
<reference evidence="2" key="1">
    <citation type="journal article" date="2023" name="G3 (Bethesda)">
        <title>Genome assembly and association tests identify interacting loci associated with vigor, precocity, and sex in interspecific pistachio rootstocks.</title>
        <authorList>
            <person name="Palmer W."/>
            <person name="Jacygrad E."/>
            <person name="Sagayaradj S."/>
            <person name="Cavanaugh K."/>
            <person name="Han R."/>
            <person name="Bertier L."/>
            <person name="Beede B."/>
            <person name="Kafkas S."/>
            <person name="Golino D."/>
            <person name="Preece J."/>
            <person name="Michelmore R."/>
        </authorList>
    </citation>
    <scope>NUCLEOTIDE SEQUENCE [LARGE SCALE GENOMIC DNA]</scope>
</reference>
<evidence type="ECO:0000313" key="2">
    <source>
        <dbReference type="Proteomes" id="UP001164250"/>
    </source>
</evidence>